<evidence type="ECO:0000313" key="2">
    <source>
        <dbReference type="Proteomes" id="UP000094569"/>
    </source>
</evidence>
<dbReference type="EMBL" id="JXNT01000003">
    <property type="protein sequence ID" value="ODM20957.1"/>
    <property type="molecule type" value="Genomic_DNA"/>
</dbReference>
<dbReference type="VEuPathDB" id="FungiDB:SI65_04010"/>
<dbReference type="STRING" id="573508.A0A1E3BJ74"/>
<gene>
    <name evidence="1" type="ORF">SI65_04010</name>
</gene>
<dbReference type="OrthoDB" id="195446at2759"/>
<keyword evidence="2" id="KW-1185">Reference proteome</keyword>
<comment type="caution">
    <text evidence="1">The sequence shown here is derived from an EMBL/GenBank/DDBJ whole genome shotgun (WGS) entry which is preliminary data.</text>
</comment>
<dbReference type="AlphaFoldDB" id="A0A1E3BJ74"/>
<dbReference type="Proteomes" id="UP000094569">
    <property type="component" value="Unassembled WGS sequence"/>
</dbReference>
<organism evidence="1 2">
    <name type="scientific">Aspergillus cristatus</name>
    <name type="common">Chinese Fuzhuan brick tea-fermentation fungus</name>
    <name type="synonym">Eurotium cristatum</name>
    <dbReference type="NCBI Taxonomy" id="573508"/>
    <lineage>
        <taxon>Eukaryota</taxon>
        <taxon>Fungi</taxon>
        <taxon>Dikarya</taxon>
        <taxon>Ascomycota</taxon>
        <taxon>Pezizomycotina</taxon>
        <taxon>Eurotiomycetes</taxon>
        <taxon>Eurotiomycetidae</taxon>
        <taxon>Eurotiales</taxon>
        <taxon>Aspergillaceae</taxon>
        <taxon>Aspergillus</taxon>
        <taxon>Aspergillus subgen. Aspergillus</taxon>
    </lineage>
</organism>
<protein>
    <submittedName>
        <fullName evidence="1">Uncharacterized protein</fullName>
    </submittedName>
</protein>
<evidence type="ECO:0000313" key="1">
    <source>
        <dbReference type="EMBL" id="ODM20957.1"/>
    </source>
</evidence>
<sequence>MTFGYGIGDFIAVLKLANDVRKQFVNAPGHFKALSEEDSVKGFLRDVEDFELETGLPDLKKERLNEIWRDCHEVLNILQGILNKYQEI</sequence>
<name>A0A1E3BJ74_ASPCR</name>
<accession>A0A1E3BJ74</accession>
<proteinExistence type="predicted"/>
<reference evidence="1 2" key="1">
    <citation type="journal article" date="2016" name="BMC Genomics">
        <title>Comparative genomic and transcriptomic analyses of the Fuzhuan brick tea-fermentation fungus Aspergillus cristatus.</title>
        <authorList>
            <person name="Ge Y."/>
            <person name="Wang Y."/>
            <person name="Liu Y."/>
            <person name="Tan Y."/>
            <person name="Ren X."/>
            <person name="Zhang X."/>
            <person name="Hyde K.D."/>
            <person name="Liu Y."/>
            <person name="Liu Z."/>
        </authorList>
    </citation>
    <scope>NUCLEOTIDE SEQUENCE [LARGE SCALE GENOMIC DNA]</scope>
    <source>
        <strain evidence="1 2">GZAAS20.1005</strain>
    </source>
</reference>